<dbReference type="PRINTS" id="PR01182">
    <property type="entry name" value="ORNDCRBXLASE"/>
</dbReference>
<dbReference type="OrthoDB" id="9802147at2"/>
<dbReference type="InterPro" id="IPR022644">
    <property type="entry name" value="De-COase2_N"/>
</dbReference>
<dbReference type="InterPro" id="IPR022643">
    <property type="entry name" value="De-COase2_C"/>
</dbReference>
<dbReference type="Gene3D" id="3.20.20.10">
    <property type="entry name" value="Alanine racemase"/>
    <property type="match status" value="1"/>
</dbReference>
<comment type="pathway">
    <text evidence="5">Amine and polyamine biosynthesis; putrescine biosynthesis via L-ornithine pathway; putrescine from L-ornithine: step 1/1.</text>
</comment>
<proteinExistence type="inferred from homology"/>
<dbReference type="Pfam" id="PF00278">
    <property type="entry name" value="Orn_DAP_Arg_deC"/>
    <property type="match status" value="1"/>
</dbReference>
<dbReference type="PROSITE" id="PS00878">
    <property type="entry name" value="ODR_DC_2_1"/>
    <property type="match status" value="1"/>
</dbReference>
<feature type="domain" description="Orn/DAP/Arg decarboxylase 2 C-terminal" evidence="10">
    <location>
        <begin position="278"/>
        <end position="366"/>
    </location>
</feature>
<dbReference type="InterPro" id="IPR029066">
    <property type="entry name" value="PLP-binding_barrel"/>
</dbReference>
<dbReference type="InterPro" id="IPR022657">
    <property type="entry name" value="De-COase2_CS"/>
</dbReference>
<dbReference type="PANTHER" id="PTHR11482">
    <property type="entry name" value="ARGININE/DIAMINOPIMELATE/ORNITHINE DECARBOXYLASE"/>
    <property type="match status" value="1"/>
</dbReference>
<keyword evidence="4" id="KW-0456">Lyase</keyword>
<comment type="similarity">
    <text evidence="2 9">Belongs to the Orn/Lys/Arg decarboxylase class-II family.</text>
</comment>
<evidence type="ECO:0000256" key="1">
    <source>
        <dbReference type="ARBA" id="ARBA00001933"/>
    </source>
</evidence>
<evidence type="ECO:0000259" key="11">
    <source>
        <dbReference type="Pfam" id="PF02784"/>
    </source>
</evidence>
<dbReference type="AlphaFoldDB" id="Q2W8C0"/>
<dbReference type="KEGG" id="mag:amb1101"/>
<dbReference type="EC" id="4.1.1.17" evidence="6"/>
<feature type="modified residue" description="N6-(pyridoxal phosphate)lysine" evidence="8">
    <location>
        <position position="64"/>
    </location>
</feature>
<evidence type="ECO:0000256" key="8">
    <source>
        <dbReference type="PIRSR" id="PIRSR600183-50"/>
    </source>
</evidence>
<organism evidence="12 13">
    <name type="scientific">Paramagnetospirillum magneticum (strain ATCC 700264 / AMB-1)</name>
    <name type="common">Magnetospirillum magneticum</name>
    <dbReference type="NCBI Taxonomy" id="342108"/>
    <lineage>
        <taxon>Bacteria</taxon>
        <taxon>Pseudomonadati</taxon>
        <taxon>Pseudomonadota</taxon>
        <taxon>Alphaproteobacteria</taxon>
        <taxon>Rhodospirillales</taxon>
        <taxon>Magnetospirillaceae</taxon>
        <taxon>Paramagnetospirillum</taxon>
    </lineage>
</organism>
<keyword evidence="3 8" id="KW-0663">Pyridoxal phosphate</keyword>
<evidence type="ECO:0000256" key="9">
    <source>
        <dbReference type="RuleBase" id="RU003737"/>
    </source>
</evidence>
<dbReference type="HOGENOM" id="CLU_026444_1_3_5"/>
<dbReference type="PANTHER" id="PTHR11482:SF6">
    <property type="entry name" value="ORNITHINE DECARBOXYLASE 1-RELATED"/>
    <property type="match status" value="1"/>
</dbReference>
<dbReference type="GO" id="GO:0005737">
    <property type="term" value="C:cytoplasm"/>
    <property type="evidence" value="ECO:0007669"/>
    <property type="project" value="TreeGrafter"/>
</dbReference>
<dbReference type="InterPro" id="IPR000183">
    <property type="entry name" value="Orn/DAP/Arg_de-COase"/>
</dbReference>
<evidence type="ECO:0000256" key="2">
    <source>
        <dbReference type="ARBA" id="ARBA00008872"/>
    </source>
</evidence>
<dbReference type="GO" id="GO:0004586">
    <property type="term" value="F:ornithine decarboxylase activity"/>
    <property type="evidence" value="ECO:0007669"/>
    <property type="project" value="UniProtKB-EC"/>
</dbReference>
<reference evidence="12 13" key="1">
    <citation type="journal article" date="2005" name="DNA Res.">
        <title>Complete genome sequence of the facultative anaerobic magnetotactic bacterium Magnetospirillum sp. strain AMB-1.</title>
        <authorList>
            <person name="Matsunaga T."/>
            <person name="Okamura Y."/>
            <person name="Fukuda Y."/>
            <person name="Wahyudi A.T."/>
            <person name="Murase Y."/>
            <person name="Takeyama H."/>
        </authorList>
    </citation>
    <scope>NUCLEOTIDE SEQUENCE [LARGE SCALE GENOMIC DNA]</scope>
    <source>
        <strain evidence="13">ATCC 700264 / AMB-1</strain>
    </source>
</reference>
<dbReference type="STRING" id="342108.amb1101"/>
<accession>Q2W8C0</accession>
<keyword evidence="13" id="KW-1185">Reference proteome</keyword>
<evidence type="ECO:0000259" key="10">
    <source>
        <dbReference type="Pfam" id="PF00278"/>
    </source>
</evidence>
<evidence type="ECO:0000256" key="3">
    <source>
        <dbReference type="ARBA" id="ARBA00022898"/>
    </source>
</evidence>
<dbReference type="Gene3D" id="2.40.37.10">
    <property type="entry name" value="Lyase, Ornithine Decarboxylase, Chain A, domain 1"/>
    <property type="match status" value="1"/>
</dbReference>
<dbReference type="FunFam" id="3.20.20.10:FF:000008">
    <property type="entry name" value="Ornithine decarboxylase"/>
    <property type="match status" value="1"/>
</dbReference>
<dbReference type="CDD" id="cd00622">
    <property type="entry name" value="PLPDE_III_ODC"/>
    <property type="match status" value="1"/>
</dbReference>
<evidence type="ECO:0000256" key="4">
    <source>
        <dbReference type="ARBA" id="ARBA00023239"/>
    </source>
</evidence>
<dbReference type="InterPro" id="IPR009006">
    <property type="entry name" value="Ala_racemase/Decarboxylase_C"/>
</dbReference>
<gene>
    <name evidence="12" type="ordered locus">amb1101</name>
</gene>
<dbReference type="SUPFAM" id="SSF50621">
    <property type="entry name" value="Alanine racemase C-terminal domain-like"/>
    <property type="match status" value="1"/>
</dbReference>
<dbReference type="GO" id="GO:0033387">
    <property type="term" value="P:putrescine biosynthetic process from arginine, via ornithine"/>
    <property type="evidence" value="ECO:0007669"/>
    <property type="project" value="TreeGrafter"/>
</dbReference>
<evidence type="ECO:0000313" key="12">
    <source>
        <dbReference type="EMBL" id="BAE49905.1"/>
    </source>
</evidence>
<sequence length="400" mass="42321">MTVARYHARTRSLFGSTGALPSVRAAVLALRPEVPMLCLRPAKASREAARFVDSFPGQVLYAVKCNPDEAVLRALAAGGIGHFDAASIAEVRLVRRLFPEAGIHFMHPVKARSAIREAYGLHGVRDFVLDGAGELDKIVAETEGASDLRLIVRLGLAKGDARLDLSGKFGASADDAVRLLRRCAAVGRVGLSFHVGSQCCDPSAWERALAQADAVIRAAAIQLDVLDVGGGFPVAYPGMRPPPLAAFMAAIRRGVARMGLPSGCVLWCEPGRALVAGCQSLVVQVQARRGDMLFINDGVYGTLSDAGALAWRYPCRLIKAAGASHETLQAFGFFGPTCDSLDRMPGPFLLPADTAEGDWIEIGQLGAYGACLRTGFNGFNDLLRVEVGEPAVPSQASRAA</sequence>
<dbReference type="InterPro" id="IPR002433">
    <property type="entry name" value="Orn_de-COase"/>
</dbReference>
<dbReference type="RefSeq" id="WP_011383514.1">
    <property type="nucleotide sequence ID" value="NC_007626.1"/>
</dbReference>
<dbReference type="SUPFAM" id="SSF51419">
    <property type="entry name" value="PLP-binding barrel"/>
    <property type="match status" value="1"/>
</dbReference>
<evidence type="ECO:0000256" key="5">
    <source>
        <dbReference type="ARBA" id="ARBA00034115"/>
    </source>
</evidence>
<dbReference type="PROSITE" id="PS00879">
    <property type="entry name" value="ODR_DC_2_2"/>
    <property type="match status" value="1"/>
</dbReference>
<dbReference type="Proteomes" id="UP000007058">
    <property type="component" value="Chromosome"/>
</dbReference>
<name>Q2W8C0_PARM1</name>
<dbReference type="Pfam" id="PF02784">
    <property type="entry name" value="Orn_Arg_deC_N"/>
    <property type="match status" value="1"/>
</dbReference>
<comment type="cofactor">
    <cofactor evidence="1 8">
        <name>pyridoxal 5'-phosphate</name>
        <dbReference type="ChEBI" id="CHEBI:597326"/>
    </cofactor>
</comment>
<protein>
    <recommendedName>
        <fullName evidence="6">ornithine decarboxylase</fullName>
        <ecNumber evidence="6">4.1.1.17</ecNumber>
    </recommendedName>
</protein>
<feature type="active site" description="Proton donor" evidence="8">
    <location>
        <position position="338"/>
    </location>
</feature>
<dbReference type="EMBL" id="AP007255">
    <property type="protein sequence ID" value="BAE49905.1"/>
    <property type="molecule type" value="Genomic_DNA"/>
</dbReference>
<dbReference type="PRINTS" id="PR01179">
    <property type="entry name" value="ODADCRBXLASE"/>
</dbReference>
<evidence type="ECO:0000313" key="13">
    <source>
        <dbReference type="Proteomes" id="UP000007058"/>
    </source>
</evidence>
<comment type="catalytic activity">
    <reaction evidence="7">
        <text>L-ornithine + H(+) = putrescine + CO2</text>
        <dbReference type="Rhea" id="RHEA:22964"/>
        <dbReference type="ChEBI" id="CHEBI:15378"/>
        <dbReference type="ChEBI" id="CHEBI:16526"/>
        <dbReference type="ChEBI" id="CHEBI:46911"/>
        <dbReference type="ChEBI" id="CHEBI:326268"/>
        <dbReference type="EC" id="4.1.1.17"/>
    </reaction>
</comment>
<evidence type="ECO:0000256" key="6">
    <source>
        <dbReference type="ARBA" id="ARBA00034138"/>
    </source>
</evidence>
<feature type="domain" description="Orn/DAP/Arg decarboxylase 2 N-terminal" evidence="11">
    <location>
        <begin position="46"/>
        <end position="276"/>
    </location>
</feature>
<evidence type="ECO:0000256" key="7">
    <source>
        <dbReference type="ARBA" id="ARBA00049127"/>
    </source>
</evidence>
<dbReference type="InterPro" id="IPR022653">
    <property type="entry name" value="De-COase2_pyr-phos_BS"/>
</dbReference>